<name>A0A2Z2IYS9_CORST</name>
<keyword evidence="2" id="KW-0732">Signal</keyword>
<dbReference type="KEGG" id="cstr:CBE89_07270"/>
<feature type="signal peptide" evidence="2">
    <location>
        <begin position="1"/>
        <end position="24"/>
    </location>
</feature>
<proteinExistence type="predicted"/>
<reference evidence="3 4" key="1">
    <citation type="submission" date="2017-05" db="EMBL/GenBank/DDBJ databases">
        <title>Complete genome sequence of Corynebacterium striatum KC-Na-1 isolated from Neophocaena asiaeorientalis in Korea.</title>
        <authorList>
            <person name="Kim J.H."/>
            <person name="Lee K."/>
        </authorList>
    </citation>
    <scope>NUCLEOTIDE SEQUENCE [LARGE SCALE GENOMIC DNA]</scope>
    <source>
        <strain evidence="3 4">KC-Na-01</strain>
    </source>
</reference>
<sequence>MKAQAKTKKLMPLALAISTLALSACQPKTGVGGDPDSALKANATPAPSSSSAGKPAGKLAQVDADVVDLAAHGDTIAARTKAELLVGSQKDFVGGSPKKVAIDEKCGDLSSSEQGFVLACGDKVLLIDSAKPETPEAVAMEEEAPVTVATQLSSGELFVGSHESNAVGIYVDGKRDRDIKVEEGSDQLLAVPNLDGTDNVVRILRADSTIQSIDWEKDRAGGRLRAGQGIGQIAVGEGAIVLGSDTSGKRLAVYTADDVIRLHQYGNVDGTPWAVAWDPARKLAWVTTTDTGKAHAFSIESGVPVAKGSVDTVADAQNIAVLDDATLVTASATGDGIQFISDPDVK</sequence>
<dbReference type="AlphaFoldDB" id="A0A2Z2IYS9"/>
<evidence type="ECO:0000256" key="2">
    <source>
        <dbReference type="SAM" id="SignalP"/>
    </source>
</evidence>
<evidence type="ECO:0008006" key="5">
    <source>
        <dbReference type="Google" id="ProtNLM"/>
    </source>
</evidence>
<feature type="chain" id="PRO_5039538018" description="Prolipoprotein LppL" evidence="2">
    <location>
        <begin position="25"/>
        <end position="346"/>
    </location>
</feature>
<organism evidence="3 4">
    <name type="scientific">Corynebacterium striatum</name>
    <dbReference type="NCBI Taxonomy" id="43770"/>
    <lineage>
        <taxon>Bacteria</taxon>
        <taxon>Bacillati</taxon>
        <taxon>Actinomycetota</taxon>
        <taxon>Actinomycetes</taxon>
        <taxon>Mycobacteriales</taxon>
        <taxon>Corynebacteriaceae</taxon>
        <taxon>Corynebacterium</taxon>
    </lineage>
</organism>
<dbReference type="SUPFAM" id="SSF63829">
    <property type="entry name" value="Calcium-dependent phosphotriesterase"/>
    <property type="match status" value="1"/>
</dbReference>
<gene>
    <name evidence="3" type="ORF">CBE89_07270</name>
</gene>
<evidence type="ECO:0000313" key="4">
    <source>
        <dbReference type="Proteomes" id="UP000250197"/>
    </source>
</evidence>
<evidence type="ECO:0000256" key="1">
    <source>
        <dbReference type="SAM" id="MobiDB-lite"/>
    </source>
</evidence>
<dbReference type="RefSeq" id="WP_086891407.1">
    <property type="nucleotide sequence ID" value="NZ_CP021252.1"/>
</dbReference>
<dbReference type="EMBL" id="CP021252">
    <property type="protein sequence ID" value="ART21313.1"/>
    <property type="molecule type" value="Genomic_DNA"/>
</dbReference>
<feature type="region of interest" description="Disordered" evidence="1">
    <location>
        <begin position="29"/>
        <end position="57"/>
    </location>
</feature>
<dbReference type="PROSITE" id="PS51257">
    <property type="entry name" value="PROKAR_LIPOPROTEIN"/>
    <property type="match status" value="1"/>
</dbReference>
<dbReference type="Proteomes" id="UP000250197">
    <property type="component" value="Chromosome"/>
</dbReference>
<feature type="compositionally biased region" description="Low complexity" evidence="1">
    <location>
        <begin position="45"/>
        <end position="57"/>
    </location>
</feature>
<protein>
    <recommendedName>
        <fullName evidence="5">Prolipoprotein LppL</fullName>
    </recommendedName>
</protein>
<evidence type="ECO:0000313" key="3">
    <source>
        <dbReference type="EMBL" id="ART21313.1"/>
    </source>
</evidence>
<accession>A0A2Z2IYS9</accession>